<gene>
    <name evidence="1" type="ORF">IAC44_01225</name>
</gene>
<name>A0A9D1H9T8_9FLAO</name>
<sequence>MKPNAIFLLLGVLGLCACGGEGKASGALPAPEVLAADSLWVHEIFRPLKFFPLGDRMVVQTLEDTVFYVYGLPDFDFRYAQGCRGEGPDEFLSPIAMPTGGEDVFSVRTYRGGQRTMELYRALDTALVKVGSFGDWGFDPNYQMACVVVEDSLLVGAFIEDAPHRRHVLRLVDLRSGEVLDSLTDFYEYTLPFGGRENIGRNTAWVAASGARLAIAYQETQTLALYEIKDGRFRQVASLGDEPAPGRESFDPDPSRSRVSYVALFADSDRVYAVNAHTDVAALVQGEDRDVVVEVYDWTGRGLGAYRFDRKNLWVVGVDGKRKTIYAVDPRQDFDRIYAYRF</sequence>
<organism evidence="1 2">
    <name type="scientific">Candidatus Merdimorpha stercoravium</name>
    <dbReference type="NCBI Taxonomy" id="2840863"/>
    <lineage>
        <taxon>Bacteria</taxon>
        <taxon>Pseudomonadati</taxon>
        <taxon>Bacteroidota</taxon>
        <taxon>Flavobacteriia</taxon>
        <taxon>Flavobacteriales</taxon>
        <taxon>Candidatus Merdimorpha</taxon>
    </lineage>
</organism>
<proteinExistence type="predicted"/>
<reference evidence="1" key="2">
    <citation type="journal article" date="2021" name="PeerJ">
        <title>Extensive microbial diversity within the chicken gut microbiome revealed by metagenomics and culture.</title>
        <authorList>
            <person name="Gilroy R."/>
            <person name="Ravi A."/>
            <person name="Getino M."/>
            <person name="Pursley I."/>
            <person name="Horton D.L."/>
            <person name="Alikhan N.F."/>
            <person name="Baker D."/>
            <person name="Gharbi K."/>
            <person name="Hall N."/>
            <person name="Watson M."/>
            <person name="Adriaenssens E.M."/>
            <person name="Foster-Nyarko E."/>
            <person name="Jarju S."/>
            <person name="Secka A."/>
            <person name="Antonio M."/>
            <person name="Oren A."/>
            <person name="Chaudhuri R.R."/>
            <person name="La Ragione R."/>
            <person name="Hildebrand F."/>
            <person name="Pallen M.J."/>
        </authorList>
    </citation>
    <scope>NUCLEOTIDE SEQUENCE</scope>
    <source>
        <strain evidence="1">1383</strain>
    </source>
</reference>
<accession>A0A9D1H9T8</accession>
<evidence type="ECO:0000313" key="1">
    <source>
        <dbReference type="EMBL" id="HIT97440.1"/>
    </source>
</evidence>
<reference evidence="1" key="1">
    <citation type="submission" date="2020-10" db="EMBL/GenBank/DDBJ databases">
        <authorList>
            <person name="Gilroy R."/>
        </authorList>
    </citation>
    <scope>NUCLEOTIDE SEQUENCE</scope>
    <source>
        <strain evidence="1">1383</strain>
    </source>
</reference>
<dbReference type="PROSITE" id="PS51257">
    <property type="entry name" value="PROKAR_LIPOPROTEIN"/>
    <property type="match status" value="1"/>
</dbReference>
<protein>
    <submittedName>
        <fullName evidence="1">Uncharacterized protein</fullName>
    </submittedName>
</protein>
<dbReference type="EMBL" id="DVLY01000028">
    <property type="protein sequence ID" value="HIT97440.1"/>
    <property type="molecule type" value="Genomic_DNA"/>
</dbReference>
<dbReference type="AlphaFoldDB" id="A0A9D1H9T8"/>
<dbReference type="Proteomes" id="UP000824161">
    <property type="component" value="Unassembled WGS sequence"/>
</dbReference>
<evidence type="ECO:0000313" key="2">
    <source>
        <dbReference type="Proteomes" id="UP000824161"/>
    </source>
</evidence>
<comment type="caution">
    <text evidence="1">The sequence shown here is derived from an EMBL/GenBank/DDBJ whole genome shotgun (WGS) entry which is preliminary data.</text>
</comment>
<dbReference type="SUPFAM" id="SSF75011">
    <property type="entry name" value="3-carboxy-cis,cis-mucoante lactonizing enzyme"/>
    <property type="match status" value="1"/>
</dbReference>